<evidence type="ECO:0000256" key="2">
    <source>
        <dbReference type="ARBA" id="ARBA00012344"/>
    </source>
</evidence>
<dbReference type="STRING" id="6198.A0A074ZWS1"/>
<evidence type="ECO:0000256" key="6">
    <source>
        <dbReference type="ARBA" id="ARBA00048073"/>
    </source>
</evidence>
<name>A0A074ZWS1_OPIVI</name>
<dbReference type="OrthoDB" id="1933483at2759"/>
<dbReference type="InterPro" id="IPR006840">
    <property type="entry name" value="ChaC"/>
</dbReference>
<dbReference type="EC" id="4.3.2.7" evidence="2"/>
<evidence type="ECO:0000313" key="8">
    <source>
        <dbReference type="Proteomes" id="UP000054324"/>
    </source>
</evidence>
<dbReference type="Proteomes" id="UP000054324">
    <property type="component" value="Unassembled WGS sequence"/>
</dbReference>
<keyword evidence="3" id="KW-0456">Lyase</keyword>
<accession>A0A074ZWS1</accession>
<evidence type="ECO:0000313" key="7">
    <source>
        <dbReference type="EMBL" id="KER31908.1"/>
    </source>
</evidence>
<evidence type="ECO:0000256" key="4">
    <source>
        <dbReference type="ARBA" id="ARBA00043195"/>
    </source>
</evidence>
<dbReference type="KEGG" id="ovi:T265_01991"/>
<evidence type="ECO:0000256" key="1">
    <source>
        <dbReference type="ARBA" id="ARBA00009662"/>
    </source>
</evidence>
<comment type="function">
    <text evidence="5">Catalyzes the cleavage of glutathione into 5-oxo-L-proline and a Cys-Gly dipeptide. Acts specifically on glutathione, but not on other gamma-glutamyl peptides.</text>
</comment>
<dbReference type="GO" id="GO:0005737">
    <property type="term" value="C:cytoplasm"/>
    <property type="evidence" value="ECO:0007669"/>
    <property type="project" value="TreeGrafter"/>
</dbReference>
<sequence length="141" mass="16126">MPPNVAYRDNDSVVVFGYGSLIWKPNFPYSQRIVGYVRGYKRRFYQGNVFHRGTPERNHCLRKRPLFSVSSSEWHKQSVGHHLTRQGSVRSITKNSGTIGTTDPLGCCLHDPCCAWFGKLCGLTNTRYLCRSCCQFLSIFV</sequence>
<comment type="catalytic activity">
    <reaction evidence="6">
        <text>glutathione = L-cysteinylglycine + 5-oxo-L-proline</text>
        <dbReference type="Rhea" id="RHEA:47724"/>
        <dbReference type="ChEBI" id="CHEBI:57925"/>
        <dbReference type="ChEBI" id="CHEBI:58402"/>
        <dbReference type="ChEBI" id="CHEBI:61694"/>
        <dbReference type="EC" id="4.3.2.7"/>
    </reaction>
</comment>
<dbReference type="Pfam" id="PF04752">
    <property type="entry name" value="ChaC"/>
    <property type="match status" value="1"/>
</dbReference>
<organism evidence="7 8">
    <name type="scientific">Opisthorchis viverrini</name>
    <name type="common">Southeast Asian liver fluke</name>
    <dbReference type="NCBI Taxonomy" id="6198"/>
    <lineage>
        <taxon>Eukaryota</taxon>
        <taxon>Metazoa</taxon>
        <taxon>Spiralia</taxon>
        <taxon>Lophotrochozoa</taxon>
        <taxon>Platyhelminthes</taxon>
        <taxon>Trematoda</taxon>
        <taxon>Digenea</taxon>
        <taxon>Opisthorchiida</taxon>
        <taxon>Opisthorchiata</taxon>
        <taxon>Opisthorchiidae</taxon>
        <taxon>Opisthorchis</taxon>
    </lineage>
</organism>
<dbReference type="CDD" id="cd06661">
    <property type="entry name" value="GGCT_like"/>
    <property type="match status" value="1"/>
</dbReference>
<gene>
    <name evidence="7" type="ORF">T265_01991</name>
</gene>
<protein>
    <recommendedName>
        <fullName evidence="2">glutathione-specific gamma-glutamylcyclotransferase</fullName>
        <ecNumber evidence="2">4.3.2.7</ecNumber>
    </recommendedName>
    <alternativeName>
        <fullName evidence="4">Cation transport regulator-like protein 2</fullName>
    </alternativeName>
</protein>
<dbReference type="InterPro" id="IPR013024">
    <property type="entry name" value="GGCT-like"/>
</dbReference>
<dbReference type="RefSeq" id="XP_009164393.1">
    <property type="nucleotide sequence ID" value="XM_009166129.1"/>
</dbReference>
<dbReference type="GO" id="GO:0006751">
    <property type="term" value="P:glutathione catabolic process"/>
    <property type="evidence" value="ECO:0007669"/>
    <property type="project" value="InterPro"/>
</dbReference>
<comment type="similarity">
    <text evidence="1">Belongs to the gamma-glutamylcyclotransferase family. ChaC subfamily.</text>
</comment>
<reference evidence="7 8" key="1">
    <citation type="submission" date="2013-11" db="EMBL/GenBank/DDBJ databases">
        <title>Opisthorchis viverrini - life in the bile duct.</title>
        <authorList>
            <person name="Young N.D."/>
            <person name="Nagarajan N."/>
            <person name="Lin S.J."/>
            <person name="Korhonen P.K."/>
            <person name="Jex A.R."/>
            <person name="Hall R.S."/>
            <person name="Safavi-Hemami H."/>
            <person name="Kaewkong W."/>
            <person name="Bertrand D."/>
            <person name="Gao S."/>
            <person name="Seet Q."/>
            <person name="Wongkham S."/>
            <person name="Teh B.T."/>
            <person name="Wongkham C."/>
            <person name="Intapan P.M."/>
            <person name="Maleewong W."/>
            <person name="Yang X."/>
            <person name="Hu M."/>
            <person name="Wang Z."/>
            <person name="Hofmann A."/>
            <person name="Sternberg P.W."/>
            <person name="Tan P."/>
            <person name="Wang J."/>
            <person name="Gasser R.B."/>
        </authorList>
    </citation>
    <scope>NUCLEOTIDE SEQUENCE [LARGE SCALE GENOMIC DNA]</scope>
</reference>
<proteinExistence type="inferred from homology"/>
<dbReference type="GeneID" id="20316179"/>
<dbReference type="CTD" id="20316179"/>
<dbReference type="PANTHER" id="PTHR12192">
    <property type="entry name" value="CATION TRANSPORT PROTEIN CHAC-RELATED"/>
    <property type="match status" value="1"/>
</dbReference>
<evidence type="ECO:0000256" key="3">
    <source>
        <dbReference type="ARBA" id="ARBA00023239"/>
    </source>
</evidence>
<evidence type="ECO:0000256" key="5">
    <source>
        <dbReference type="ARBA" id="ARBA00045227"/>
    </source>
</evidence>
<dbReference type="EMBL" id="KL596640">
    <property type="protein sequence ID" value="KER31908.1"/>
    <property type="molecule type" value="Genomic_DNA"/>
</dbReference>
<keyword evidence="8" id="KW-1185">Reference proteome</keyword>
<dbReference type="AlphaFoldDB" id="A0A074ZWS1"/>
<dbReference type="GO" id="GO:0061928">
    <property type="term" value="F:glutathione specific gamma-glutamylcyclotransferase activity"/>
    <property type="evidence" value="ECO:0007669"/>
    <property type="project" value="UniProtKB-EC"/>
</dbReference>
<dbReference type="PANTHER" id="PTHR12192:SF2">
    <property type="entry name" value="GLUTATHIONE-SPECIFIC GAMMA-GLUTAMYLCYCLOTRANSFERASE 2"/>
    <property type="match status" value="1"/>
</dbReference>